<reference evidence="4 5" key="1">
    <citation type="submission" date="2023-08" db="EMBL/GenBank/DDBJ databases">
        <title>genomic of G39.</title>
        <authorList>
            <person name="Wang Y."/>
        </authorList>
    </citation>
    <scope>NUCLEOTIDE SEQUENCE [LARGE SCALE GENOMIC DNA]</scope>
    <source>
        <strain evidence="4 5">G39</strain>
    </source>
</reference>
<feature type="domain" description="HTH tetR-type" evidence="3">
    <location>
        <begin position="1"/>
        <end position="60"/>
    </location>
</feature>
<feature type="DNA-binding region" description="H-T-H motif" evidence="2">
    <location>
        <begin position="23"/>
        <end position="42"/>
    </location>
</feature>
<gene>
    <name evidence="4" type="ORF">Q9K02_11065</name>
</gene>
<dbReference type="Pfam" id="PF00440">
    <property type="entry name" value="TetR_N"/>
    <property type="match status" value="1"/>
</dbReference>
<dbReference type="EMBL" id="JAVAIM010000001">
    <property type="protein sequence ID" value="MDP4575679.1"/>
    <property type="molecule type" value="Genomic_DNA"/>
</dbReference>
<dbReference type="SUPFAM" id="SSF46689">
    <property type="entry name" value="Homeodomain-like"/>
    <property type="match status" value="1"/>
</dbReference>
<evidence type="ECO:0000313" key="5">
    <source>
        <dbReference type="Proteomes" id="UP001240639"/>
    </source>
</evidence>
<evidence type="ECO:0000259" key="3">
    <source>
        <dbReference type="PROSITE" id="PS50977"/>
    </source>
</evidence>
<keyword evidence="5" id="KW-1185">Reference proteome</keyword>
<organism evidence="4 5">
    <name type="scientific">Qipengyuania profundimaris</name>
    <dbReference type="NCBI Taxonomy" id="3067652"/>
    <lineage>
        <taxon>Bacteria</taxon>
        <taxon>Pseudomonadati</taxon>
        <taxon>Pseudomonadota</taxon>
        <taxon>Alphaproteobacteria</taxon>
        <taxon>Sphingomonadales</taxon>
        <taxon>Erythrobacteraceae</taxon>
        <taxon>Qipengyuania</taxon>
    </lineage>
</organism>
<accession>A0ABT9HR97</accession>
<evidence type="ECO:0000256" key="2">
    <source>
        <dbReference type="PROSITE-ProRule" id="PRU00335"/>
    </source>
</evidence>
<dbReference type="InterPro" id="IPR001647">
    <property type="entry name" value="HTH_TetR"/>
</dbReference>
<sequence>MSRETLLPLLATHVMEHGLADASLRPLAKAAGTSDRMLLYHFGNKDALVAALLEYLAGMFADALGTAFPQERARSRRACAKTVYDITGRPEFAPFLRVWWDIVAGCANDNAAYFDAAGGIMDVLLDWVVDHLPESDPDPKAGARAVMTVIEGAQMLRSVGRPDVGEAGLAALEG</sequence>
<proteinExistence type="predicted"/>
<comment type="caution">
    <text evidence="4">The sequence shown here is derived from an EMBL/GenBank/DDBJ whole genome shotgun (WGS) entry which is preliminary data.</text>
</comment>
<dbReference type="InterPro" id="IPR009057">
    <property type="entry name" value="Homeodomain-like_sf"/>
</dbReference>
<evidence type="ECO:0000256" key="1">
    <source>
        <dbReference type="ARBA" id="ARBA00023125"/>
    </source>
</evidence>
<dbReference type="Proteomes" id="UP001240639">
    <property type="component" value="Unassembled WGS sequence"/>
</dbReference>
<keyword evidence="1 2" id="KW-0238">DNA-binding</keyword>
<name>A0ABT9HR97_9SPHN</name>
<dbReference type="RefSeq" id="WP_305932938.1">
    <property type="nucleotide sequence ID" value="NZ_JAVAIM010000001.1"/>
</dbReference>
<dbReference type="Gene3D" id="1.10.357.10">
    <property type="entry name" value="Tetracycline Repressor, domain 2"/>
    <property type="match status" value="1"/>
</dbReference>
<dbReference type="PROSITE" id="PS50977">
    <property type="entry name" value="HTH_TETR_2"/>
    <property type="match status" value="1"/>
</dbReference>
<protein>
    <submittedName>
        <fullName evidence="4">TetR/AcrR family transcriptional regulator</fullName>
    </submittedName>
</protein>
<evidence type="ECO:0000313" key="4">
    <source>
        <dbReference type="EMBL" id="MDP4575679.1"/>
    </source>
</evidence>